<dbReference type="KEGG" id="hch:HCH_02491"/>
<evidence type="ECO:0000313" key="2">
    <source>
        <dbReference type="Proteomes" id="UP000000238"/>
    </source>
</evidence>
<dbReference type="OrthoDB" id="1188513at2"/>
<evidence type="ECO:0000313" key="1">
    <source>
        <dbReference type="EMBL" id="ABC29295.1"/>
    </source>
</evidence>
<proteinExistence type="predicted"/>
<name>Q2SJ79_HAHCH</name>
<dbReference type="HOGENOM" id="CLU_044829_0_0_6"/>
<dbReference type="Proteomes" id="UP000000238">
    <property type="component" value="Chromosome"/>
</dbReference>
<sequence>MSKDTRLRFQTRRLGAAGLVLTAALPCYAWGADISVTSAYLSPEVYWYPQNGASIQDHGNAALAGSAELFTYLPRNWSLKATPYGRVDFVDDNRHRVDFKELDFEYFHNSHIVNIGLRHVSWSTVEAVNVLPLQVADVINQRDIAGDPAGQDKLGAPSMRYAYQAESMQYEVYALPWFRERTLPSREARENPTRGQLEFDEDDALFTDDRDNHRLGYALRVEKVTGEVNLAAFHYDGYRQDPLFVPGAEPGHLRPLYYKVRTTGFTVQGTAGSWLYKGEFAYNNTEESNSRYALPTDFFAAVTGAEYTFIRPEEQADLSVFAEYIYDSRGDGALGTPFDQDLFVGVRWASNDYNDSTLIVGAIADLNHSAAVYHLNFKRRLTPNIAMKLTLRGYDPDDSDPLYPLRDDPLINASFTYYFD</sequence>
<dbReference type="EMBL" id="CP000155">
    <property type="protein sequence ID" value="ABC29295.1"/>
    <property type="molecule type" value="Genomic_DNA"/>
</dbReference>
<dbReference type="AlphaFoldDB" id="Q2SJ79"/>
<protein>
    <submittedName>
        <fullName evidence="1">Uncharacterized protein</fullName>
    </submittedName>
</protein>
<reference evidence="1 2" key="1">
    <citation type="journal article" date="2005" name="Nucleic Acids Res.">
        <title>Genomic blueprint of Hahella chejuensis, a marine microbe producing an algicidal agent.</title>
        <authorList>
            <person name="Jeong H."/>
            <person name="Yim J.H."/>
            <person name="Lee C."/>
            <person name="Choi S.-H."/>
            <person name="Park Y.K."/>
            <person name="Yoon S.H."/>
            <person name="Hur C.-G."/>
            <person name="Kang H.-Y."/>
            <person name="Kim D."/>
            <person name="Lee H.H."/>
            <person name="Park K.H."/>
            <person name="Park S.-H."/>
            <person name="Park H.-S."/>
            <person name="Lee H.K."/>
            <person name="Oh T.K."/>
            <person name="Kim J.F."/>
        </authorList>
    </citation>
    <scope>NUCLEOTIDE SEQUENCE [LARGE SCALE GENOMIC DNA]</scope>
    <source>
        <strain evidence="1 2">KCTC 2396</strain>
    </source>
</reference>
<dbReference type="STRING" id="349521.HCH_02491"/>
<keyword evidence="2" id="KW-1185">Reference proteome</keyword>
<accession>Q2SJ79</accession>
<organism evidence="1 2">
    <name type="scientific">Hahella chejuensis (strain KCTC 2396)</name>
    <dbReference type="NCBI Taxonomy" id="349521"/>
    <lineage>
        <taxon>Bacteria</taxon>
        <taxon>Pseudomonadati</taxon>
        <taxon>Pseudomonadota</taxon>
        <taxon>Gammaproteobacteria</taxon>
        <taxon>Oceanospirillales</taxon>
        <taxon>Hahellaceae</taxon>
        <taxon>Hahella</taxon>
    </lineage>
</organism>
<dbReference type="eggNOG" id="ENOG502Z89J">
    <property type="taxonomic scope" value="Bacteria"/>
</dbReference>
<gene>
    <name evidence="1" type="ordered locus">HCH_02491</name>
</gene>
<dbReference type="RefSeq" id="WP_011396364.1">
    <property type="nucleotide sequence ID" value="NC_007645.1"/>
</dbReference>